<dbReference type="Proteomes" id="UP000198914">
    <property type="component" value="Unassembled WGS sequence"/>
</dbReference>
<name>A0A1H3R0S7_9RHOB</name>
<evidence type="ECO:0000313" key="2">
    <source>
        <dbReference type="EMBL" id="SDZ18921.1"/>
    </source>
</evidence>
<keyword evidence="3" id="KW-1185">Reference proteome</keyword>
<dbReference type="EMBL" id="FNPX01000007">
    <property type="protein sequence ID" value="SDZ18921.1"/>
    <property type="molecule type" value="Genomic_DNA"/>
</dbReference>
<evidence type="ECO:0000256" key="1">
    <source>
        <dbReference type="SAM" id="MobiDB-lite"/>
    </source>
</evidence>
<proteinExistence type="predicted"/>
<reference evidence="3" key="1">
    <citation type="submission" date="2016-10" db="EMBL/GenBank/DDBJ databases">
        <authorList>
            <person name="Varghese N."/>
            <person name="Submissions S."/>
        </authorList>
    </citation>
    <scope>NUCLEOTIDE SEQUENCE [LARGE SCALE GENOMIC DNA]</scope>
    <source>
        <strain evidence="3">DSM 100420</strain>
    </source>
</reference>
<organism evidence="2 3">
    <name type="scientific">Jannaschia faecimaris</name>
    <dbReference type="NCBI Taxonomy" id="1244108"/>
    <lineage>
        <taxon>Bacteria</taxon>
        <taxon>Pseudomonadati</taxon>
        <taxon>Pseudomonadota</taxon>
        <taxon>Alphaproteobacteria</taxon>
        <taxon>Rhodobacterales</taxon>
        <taxon>Roseobacteraceae</taxon>
        <taxon>Jannaschia</taxon>
    </lineage>
</organism>
<sequence length="38" mass="4040">MATLRRETPPDDGSCSGGDLSNLCDTRLRRGALSTTSE</sequence>
<gene>
    <name evidence="2" type="ORF">SAMN05444004_10792</name>
</gene>
<dbReference type="STRING" id="1244108.SAMN05444004_10792"/>
<feature type="region of interest" description="Disordered" evidence="1">
    <location>
        <begin position="1"/>
        <end position="20"/>
    </location>
</feature>
<protein>
    <submittedName>
        <fullName evidence="2">Uncharacterized protein</fullName>
    </submittedName>
</protein>
<accession>A0A1H3R0S7</accession>
<dbReference type="AlphaFoldDB" id="A0A1H3R0S7"/>
<evidence type="ECO:0000313" key="3">
    <source>
        <dbReference type="Proteomes" id="UP000198914"/>
    </source>
</evidence>